<sequence length="37" mass="4657">MRMDFIFSLFSFSWLEELLLMRAFFFQLKLGQKKIFF</sequence>
<reference evidence="1 2" key="1">
    <citation type="submission" date="2013-02" db="EMBL/GenBank/DDBJ databases">
        <authorList>
            <person name="Harkins D.M."/>
            <person name="Durkin A.S."/>
            <person name="Brinkac L.M."/>
            <person name="Haft D.H."/>
            <person name="Selengut J.D."/>
            <person name="Sanka R."/>
            <person name="DePew J."/>
            <person name="Purushe J."/>
            <person name="Tulsiani S.M."/>
            <person name="Graham G.C."/>
            <person name="Burns M.-A."/>
            <person name="Dohnt M.F."/>
            <person name="Smythe L.D."/>
            <person name="McKay D.B."/>
            <person name="Craig S.B."/>
            <person name="Vinetz J.M."/>
            <person name="Sutton G.G."/>
            <person name="Nierman W.C."/>
            <person name="Fouts D.E."/>
        </authorList>
    </citation>
    <scope>NUCLEOTIDE SEQUENCE [LARGE SCALE GENOMIC DNA]</scope>
    <source>
        <strain evidence="1 2">LT2050</strain>
    </source>
</reference>
<protein>
    <submittedName>
        <fullName evidence="1">Uncharacterized protein</fullName>
    </submittedName>
</protein>
<organism evidence="1 2">
    <name type="scientific">Leptospira interrogans serovar Copenhageni str. LT2050</name>
    <dbReference type="NCBI Taxonomy" id="1001598"/>
    <lineage>
        <taxon>Bacteria</taxon>
        <taxon>Pseudomonadati</taxon>
        <taxon>Spirochaetota</taxon>
        <taxon>Spirochaetia</taxon>
        <taxon>Leptospirales</taxon>
        <taxon>Leptospiraceae</taxon>
        <taxon>Leptospira</taxon>
    </lineage>
</organism>
<dbReference type="EMBL" id="AFMD02000279">
    <property type="protein sequence ID" value="EMG21747.1"/>
    <property type="molecule type" value="Genomic_DNA"/>
</dbReference>
<evidence type="ECO:0000313" key="2">
    <source>
        <dbReference type="Proteomes" id="UP000011778"/>
    </source>
</evidence>
<name>M3IM94_LEPIT</name>
<evidence type="ECO:0000313" key="1">
    <source>
        <dbReference type="EMBL" id="EMG21747.1"/>
    </source>
</evidence>
<comment type="caution">
    <text evidence="1">The sequence shown here is derived from an EMBL/GenBank/DDBJ whole genome shotgun (WGS) entry which is preliminary data.</text>
</comment>
<gene>
    <name evidence="1" type="ORF">LEP1GSC150_1378</name>
</gene>
<proteinExistence type="predicted"/>
<dbReference type="AlphaFoldDB" id="M3IM94"/>
<dbReference type="Proteomes" id="UP000011778">
    <property type="component" value="Unassembled WGS sequence"/>
</dbReference>
<accession>M3IM94</accession>